<dbReference type="Gene3D" id="1.10.10.10">
    <property type="entry name" value="Winged helix-like DNA-binding domain superfamily/Winged helix DNA-binding domain"/>
    <property type="match status" value="1"/>
</dbReference>
<keyword evidence="4 7" id="KW-0238">DNA-binding</keyword>
<dbReference type="CDD" id="cd17534">
    <property type="entry name" value="REC_DC-like"/>
    <property type="match status" value="1"/>
</dbReference>
<dbReference type="CDD" id="cd00383">
    <property type="entry name" value="trans_reg_C"/>
    <property type="match status" value="1"/>
</dbReference>
<keyword evidence="2" id="KW-0902">Two-component regulatory system</keyword>
<dbReference type="InterPro" id="IPR001789">
    <property type="entry name" value="Sig_transdc_resp-reg_receiver"/>
</dbReference>
<dbReference type="Proteomes" id="UP000093159">
    <property type="component" value="Unassembled WGS sequence"/>
</dbReference>
<keyword evidence="11" id="KW-1185">Reference proteome</keyword>
<reference evidence="10 11" key="1">
    <citation type="submission" date="2015-05" db="EMBL/GenBank/DDBJ databases">
        <authorList>
            <person name="Rovetto F."/>
            <person name="Cocolin L."/>
            <person name="Illeghems K."/>
            <person name="Van Nieuwerburgh F."/>
            <person name="Houf K."/>
        </authorList>
    </citation>
    <scope>NUCLEOTIDE SEQUENCE [LARGE SCALE GENOMIC DNA]</scope>
    <source>
        <strain evidence="10 11">117434</strain>
    </source>
</reference>
<comment type="caution">
    <text evidence="10">The sequence shown here is derived from an EMBL/GenBank/DDBJ whole genome shotgun (WGS) entry which is preliminary data.</text>
</comment>
<feature type="domain" description="OmpR/PhoB-type" evidence="9">
    <location>
        <begin position="152"/>
        <end position="249"/>
    </location>
</feature>
<dbReference type="InterPro" id="IPR001867">
    <property type="entry name" value="OmpR/PhoB-type_DNA-bd"/>
</dbReference>
<organism evidence="10 11">
    <name type="scientific">Arcobacter porcinus</name>
    <dbReference type="NCBI Taxonomy" id="1935204"/>
    <lineage>
        <taxon>Bacteria</taxon>
        <taxon>Pseudomonadati</taxon>
        <taxon>Campylobacterota</taxon>
        <taxon>Epsilonproteobacteria</taxon>
        <taxon>Campylobacterales</taxon>
        <taxon>Arcobacteraceae</taxon>
        <taxon>Arcobacter</taxon>
    </lineage>
</organism>
<dbReference type="Gene3D" id="3.40.50.2300">
    <property type="match status" value="1"/>
</dbReference>
<dbReference type="Pfam" id="PF00072">
    <property type="entry name" value="Response_reg"/>
    <property type="match status" value="1"/>
</dbReference>
<evidence type="ECO:0000256" key="1">
    <source>
        <dbReference type="ARBA" id="ARBA00022553"/>
    </source>
</evidence>
<feature type="DNA-binding region" description="OmpR/PhoB-type" evidence="7">
    <location>
        <begin position="152"/>
        <end position="249"/>
    </location>
</feature>
<dbReference type="PANTHER" id="PTHR48111:SF1">
    <property type="entry name" value="TWO-COMPONENT RESPONSE REGULATOR ORR33"/>
    <property type="match status" value="1"/>
</dbReference>
<evidence type="ECO:0000313" key="11">
    <source>
        <dbReference type="Proteomes" id="UP000093159"/>
    </source>
</evidence>
<dbReference type="EMBL" id="LDIR01000001">
    <property type="protein sequence ID" value="OCL92688.1"/>
    <property type="molecule type" value="Genomic_DNA"/>
</dbReference>
<dbReference type="InterPro" id="IPR011006">
    <property type="entry name" value="CheY-like_superfamily"/>
</dbReference>
<dbReference type="InterPro" id="IPR016032">
    <property type="entry name" value="Sig_transdc_resp-reg_C-effctor"/>
</dbReference>
<dbReference type="SMART" id="SM00862">
    <property type="entry name" value="Trans_reg_C"/>
    <property type="match status" value="1"/>
</dbReference>
<feature type="domain" description="Response regulatory" evidence="8">
    <location>
        <begin position="4"/>
        <end position="119"/>
    </location>
</feature>
<keyword evidence="5" id="KW-0804">Transcription</keyword>
<dbReference type="SUPFAM" id="SSF52172">
    <property type="entry name" value="CheY-like"/>
    <property type="match status" value="1"/>
</dbReference>
<evidence type="ECO:0000259" key="8">
    <source>
        <dbReference type="PROSITE" id="PS50110"/>
    </source>
</evidence>
<dbReference type="SUPFAM" id="SSF46894">
    <property type="entry name" value="C-terminal effector domain of the bipartite response regulators"/>
    <property type="match status" value="1"/>
</dbReference>
<evidence type="ECO:0000256" key="7">
    <source>
        <dbReference type="PROSITE-ProRule" id="PRU01091"/>
    </source>
</evidence>
<evidence type="ECO:0000256" key="5">
    <source>
        <dbReference type="ARBA" id="ARBA00023163"/>
    </source>
</evidence>
<dbReference type="Pfam" id="PF00486">
    <property type="entry name" value="Trans_reg_C"/>
    <property type="match status" value="1"/>
</dbReference>
<keyword evidence="1 6" id="KW-0597">Phosphoprotein</keyword>
<evidence type="ECO:0000256" key="2">
    <source>
        <dbReference type="ARBA" id="ARBA00023012"/>
    </source>
</evidence>
<evidence type="ECO:0000256" key="3">
    <source>
        <dbReference type="ARBA" id="ARBA00023015"/>
    </source>
</evidence>
<dbReference type="InterPro" id="IPR039420">
    <property type="entry name" value="WalR-like"/>
</dbReference>
<accession>A0ABX2YE49</accession>
<evidence type="ECO:0000259" key="9">
    <source>
        <dbReference type="PROSITE" id="PS51755"/>
    </source>
</evidence>
<sequence>MKKNILIVEDEIVTAIDIKEALLSFSYNVIGIATNSKKALEILEKYPCDLVLLDITLKDGDDGISLSKQISQKYDIPFLFLTANYNDSTIERAMRNEPYAYIIKPFKDAELKINIELSLKSFLEKKSLKNNLEDTKKQFIALEKNIKQNINSSKKRFQTLKFGYVFDLEDKKLFLEDEEINLNQKEIRVFEVLIKHENRVVSNEVIEDYLYDGEVVGEGALRGVLFRLRQKIDKNLITSHSKMGYKIEIWVVFNILCHHQISPKILS</sequence>
<evidence type="ECO:0000313" key="10">
    <source>
        <dbReference type="EMBL" id="OCL92688.1"/>
    </source>
</evidence>
<evidence type="ECO:0000256" key="6">
    <source>
        <dbReference type="PROSITE-ProRule" id="PRU00169"/>
    </source>
</evidence>
<gene>
    <name evidence="10" type="primary">pdtaR</name>
    <name evidence="10" type="ORF">AAX28_00223</name>
</gene>
<dbReference type="PROSITE" id="PS51755">
    <property type="entry name" value="OMPR_PHOB"/>
    <property type="match status" value="1"/>
</dbReference>
<evidence type="ECO:0000256" key="4">
    <source>
        <dbReference type="ARBA" id="ARBA00023125"/>
    </source>
</evidence>
<dbReference type="PANTHER" id="PTHR48111">
    <property type="entry name" value="REGULATOR OF RPOS"/>
    <property type="match status" value="1"/>
</dbReference>
<protein>
    <submittedName>
        <fullName evidence="10">Transcriptional regulatory protein pdtaR</fullName>
    </submittedName>
</protein>
<dbReference type="PROSITE" id="PS50110">
    <property type="entry name" value="RESPONSE_REGULATORY"/>
    <property type="match status" value="1"/>
</dbReference>
<proteinExistence type="predicted"/>
<dbReference type="RefSeq" id="WP_066178391.1">
    <property type="nucleotide sequence ID" value="NZ_JANJGF010000021.1"/>
</dbReference>
<dbReference type="InterPro" id="IPR036388">
    <property type="entry name" value="WH-like_DNA-bd_sf"/>
</dbReference>
<feature type="modified residue" description="4-aspartylphosphate" evidence="6">
    <location>
        <position position="54"/>
    </location>
</feature>
<name>A0ABX2YE49_9BACT</name>
<keyword evidence="3" id="KW-0805">Transcription regulation</keyword>
<dbReference type="SMART" id="SM00448">
    <property type="entry name" value="REC"/>
    <property type="match status" value="1"/>
</dbReference>